<dbReference type="PANTHER" id="PTHR37164:SF1">
    <property type="entry name" value="BACTERIOHEMERYTHRIN"/>
    <property type="match status" value="1"/>
</dbReference>
<dbReference type="EMBL" id="JAODUO010000053">
    <property type="protein sequence ID" value="KAK2191392.1"/>
    <property type="molecule type" value="Genomic_DNA"/>
</dbReference>
<evidence type="ECO:0000313" key="5">
    <source>
        <dbReference type="Proteomes" id="UP001209878"/>
    </source>
</evidence>
<dbReference type="Proteomes" id="UP001209878">
    <property type="component" value="Unassembled WGS sequence"/>
</dbReference>
<evidence type="ECO:0000313" key="4">
    <source>
        <dbReference type="EMBL" id="KAK2191392.1"/>
    </source>
</evidence>
<dbReference type="AlphaFoldDB" id="A0AAD9PB02"/>
<comment type="caution">
    <text evidence="4">The sequence shown here is derived from an EMBL/GenBank/DDBJ whole genome shotgun (WGS) entry which is preliminary data.</text>
</comment>
<reference evidence="4" key="1">
    <citation type="journal article" date="2023" name="Mol. Biol. Evol.">
        <title>Third-Generation Sequencing Reveals the Adaptive Role of the Epigenome in Three Deep-Sea Polychaetes.</title>
        <authorList>
            <person name="Perez M."/>
            <person name="Aroh O."/>
            <person name="Sun Y."/>
            <person name="Lan Y."/>
            <person name="Juniper S.K."/>
            <person name="Young C.R."/>
            <person name="Angers B."/>
            <person name="Qian P.Y."/>
        </authorList>
    </citation>
    <scope>NUCLEOTIDE SEQUENCE</scope>
    <source>
        <strain evidence="4">R07B-5</strain>
    </source>
</reference>
<dbReference type="PANTHER" id="PTHR37164">
    <property type="entry name" value="BACTERIOHEMERYTHRIN"/>
    <property type="match status" value="1"/>
</dbReference>
<dbReference type="InterPro" id="IPR050669">
    <property type="entry name" value="Hemerythrin"/>
</dbReference>
<name>A0AAD9PB02_RIDPI</name>
<dbReference type="InterPro" id="IPR035938">
    <property type="entry name" value="Hemerythrin-like_sf"/>
</dbReference>
<gene>
    <name evidence="4" type="ORF">NP493_53g08099</name>
</gene>
<accession>A0AAD9PB02</accession>
<organism evidence="4 5">
    <name type="scientific">Ridgeia piscesae</name>
    <name type="common">Tubeworm</name>
    <dbReference type="NCBI Taxonomy" id="27915"/>
    <lineage>
        <taxon>Eukaryota</taxon>
        <taxon>Metazoa</taxon>
        <taxon>Spiralia</taxon>
        <taxon>Lophotrochozoa</taxon>
        <taxon>Annelida</taxon>
        <taxon>Polychaeta</taxon>
        <taxon>Sedentaria</taxon>
        <taxon>Canalipalpata</taxon>
        <taxon>Sabellida</taxon>
        <taxon>Siboglinidae</taxon>
        <taxon>Ridgeia</taxon>
    </lineage>
</organism>
<evidence type="ECO:0008006" key="6">
    <source>
        <dbReference type="Google" id="ProtNLM"/>
    </source>
</evidence>
<keyword evidence="2" id="KW-0479">Metal-binding</keyword>
<evidence type="ECO:0000256" key="2">
    <source>
        <dbReference type="ARBA" id="ARBA00022723"/>
    </source>
</evidence>
<dbReference type="PRINTS" id="PR00186">
    <property type="entry name" value="HEMERYTHRIN"/>
</dbReference>
<dbReference type="InterPro" id="IPR002063">
    <property type="entry name" value="Haemerythrin"/>
</dbReference>
<dbReference type="GO" id="GO:0005506">
    <property type="term" value="F:iron ion binding"/>
    <property type="evidence" value="ECO:0007669"/>
    <property type="project" value="InterPro"/>
</dbReference>
<protein>
    <recommendedName>
        <fullName evidence="6">Hemerythrin</fullName>
    </recommendedName>
</protein>
<keyword evidence="5" id="KW-1185">Reference proteome</keyword>
<evidence type="ECO:0000256" key="3">
    <source>
        <dbReference type="ARBA" id="ARBA00023004"/>
    </source>
</evidence>
<proteinExistence type="inferred from homology"/>
<comment type="similarity">
    <text evidence="1">Belongs to the hemerythrin family.</text>
</comment>
<dbReference type="Gene3D" id="1.20.120.50">
    <property type="entry name" value="Hemerythrin-like"/>
    <property type="match status" value="1"/>
</dbReference>
<sequence>MSYEIPEPYVWDDTFRTTYDNIDTDHKAIFECIFNCDKDRRNVPLINKLYEVTADHFKNEEVRRVYIVERV</sequence>
<keyword evidence="3" id="KW-0408">Iron</keyword>
<dbReference type="SUPFAM" id="SSF47188">
    <property type="entry name" value="Hemerythrin-like"/>
    <property type="match status" value="1"/>
</dbReference>
<evidence type="ECO:0000256" key="1">
    <source>
        <dbReference type="ARBA" id="ARBA00010587"/>
    </source>
</evidence>